<dbReference type="PANTHER" id="PTHR32071">
    <property type="entry name" value="TRANSCRIPTIONAL REGULATORY PROTEIN"/>
    <property type="match status" value="1"/>
</dbReference>
<dbReference type="SUPFAM" id="SSF46689">
    <property type="entry name" value="Homeodomain-like"/>
    <property type="match status" value="1"/>
</dbReference>
<keyword evidence="2" id="KW-0547">Nucleotide-binding</keyword>
<dbReference type="SUPFAM" id="SSF52540">
    <property type="entry name" value="P-loop containing nucleoside triphosphate hydrolases"/>
    <property type="match status" value="1"/>
</dbReference>
<dbReference type="GO" id="GO:0043565">
    <property type="term" value="F:sequence-specific DNA binding"/>
    <property type="evidence" value="ECO:0007669"/>
    <property type="project" value="InterPro"/>
</dbReference>
<dbReference type="PROSITE" id="PS00688">
    <property type="entry name" value="SIGMA54_INTERACT_3"/>
    <property type="match status" value="1"/>
</dbReference>
<evidence type="ECO:0000259" key="10">
    <source>
        <dbReference type="PROSITE" id="PS50110"/>
    </source>
</evidence>
<dbReference type="Gene3D" id="1.10.10.60">
    <property type="entry name" value="Homeodomain-like"/>
    <property type="match status" value="1"/>
</dbReference>
<dbReference type="InterPro" id="IPR003593">
    <property type="entry name" value="AAA+_ATPase"/>
</dbReference>
<dbReference type="InterPro" id="IPR025662">
    <property type="entry name" value="Sigma_54_int_dom_ATP-bd_1"/>
</dbReference>
<dbReference type="GO" id="GO:0000160">
    <property type="term" value="P:phosphorelay signal transduction system"/>
    <property type="evidence" value="ECO:0007669"/>
    <property type="project" value="UniProtKB-KW"/>
</dbReference>
<evidence type="ECO:0000256" key="1">
    <source>
        <dbReference type="ARBA" id="ARBA00022553"/>
    </source>
</evidence>
<dbReference type="Gene3D" id="3.40.50.300">
    <property type="entry name" value="P-loop containing nucleotide triphosphate hydrolases"/>
    <property type="match status" value="1"/>
</dbReference>
<evidence type="ECO:0000259" key="9">
    <source>
        <dbReference type="PROSITE" id="PS50045"/>
    </source>
</evidence>
<evidence type="ECO:0000256" key="3">
    <source>
        <dbReference type="ARBA" id="ARBA00022840"/>
    </source>
</evidence>
<evidence type="ECO:0000256" key="5">
    <source>
        <dbReference type="ARBA" id="ARBA00023015"/>
    </source>
</evidence>
<evidence type="ECO:0000313" key="12">
    <source>
        <dbReference type="Proteomes" id="UP000298049"/>
    </source>
</evidence>
<dbReference type="PROSITE" id="PS00675">
    <property type="entry name" value="SIGMA54_INTERACT_1"/>
    <property type="match status" value="1"/>
</dbReference>
<dbReference type="InterPro" id="IPR027417">
    <property type="entry name" value="P-loop_NTPase"/>
</dbReference>
<dbReference type="PROSITE" id="PS50110">
    <property type="entry name" value="RESPONSE_REGULATORY"/>
    <property type="match status" value="1"/>
</dbReference>
<accession>A0A4P7XHS2</accession>
<dbReference type="CDD" id="cd00009">
    <property type="entry name" value="AAA"/>
    <property type="match status" value="1"/>
</dbReference>
<dbReference type="FunFam" id="3.40.50.2300:FF:000018">
    <property type="entry name" value="DNA-binding transcriptional regulator NtrC"/>
    <property type="match status" value="1"/>
</dbReference>
<dbReference type="PANTHER" id="PTHR32071:SF21">
    <property type="entry name" value="TRANSCRIPTIONAL REGULATORY PROTEIN FLGR"/>
    <property type="match status" value="1"/>
</dbReference>
<dbReference type="Gene3D" id="3.40.50.2300">
    <property type="match status" value="1"/>
</dbReference>
<reference evidence="11 12" key="1">
    <citation type="submission" date="2018-07" db="EMBL/GenBank/DDBJ databases">
        <title>Marsedoiliclastica nanhaica gen. nov. sp. nov., a novel marine hydrocarbonoclastic bacterium isolated from an in-situ enriched hydrocarbon-degrading consortium in deep-sea sediment.</title>
        <authorList>
            <person name="Dong C."/>
            <person name="Ma T."/>
            <person name="Liu R."/>
            <person name="Shao Z."/>
        </authorList>
    </citation>
    <scope>NUCLEOTIDE SEQUENCE [LARGE SCALE GENOMIC DNA]</scope>
    <source>
        <strain evidence="12">soil36-7</strain>
    </source>
</reference>
<keyword evidence="12" id="KW-1185">Reference proteome</keyword>
<dbReference type="EMBL" id="CP031093">
    <property type="protein sequence ID" value="QCF26325.1"/>
    <property type="molecule type" value="Genomic_DNA"/>
</dbReference>
<keyword evidence="1 8" id="KW-0597">Phosphoprotein</keyword>
<gene>
    <name evidence="11" type="ORF">soil367_10470</name>
</gene>
<evidence type="ECO:0000256" key="2">
    <source>
        <dbReference type="ARBA" id="ARBA00022741"/>
    </source>
</evidence>
<dbReference type="InterPro" id="IPR002078">
    <property type="entry name" value="Sigma_54_int"/>
</dbReference>
<feature type="modified residue" description="4-aspartylphosphate" evidence="8">
    <location>
        <position position="54"/>
    </location>
</feature>
<dbReference type="RefSeq" id="WP_136549045.1">
    <property type="nucleotide sequence ID" value="NZ_CP031093.1"/>
</dbReference>
<dbReference type="Pfam" id="PF00158">
    <property type="entry name" value="Sigma54_activat"/>
    <property type="match status" value="1"/>
</dbReference>
<keyword evidence="5" id="KW-0805">Transcription regulation</keyword>
<dbReference type="PROSITE" id="PS50045">
    <property type="entry name" value="SIGMA54_INTERACT_4"/>
    <property type="match status" value="1"/>
</dbReference>
<dbReference type="GO" id="GO:0006355">
    <property type="term" value="P:regulation of DNA-templated transcription"/>
    <property type="evidence" value="ECO:0007669"/>
    <property type="project" value="InterPro"/>
</dbReference>
<dbReference type="KEGG" id="hmi:soil367_10470"/>
<keyword evidence="3" id="KW-0067">ATP-binding</keyword>
<dbReference type="SMART" id="SM00448">
    <property type="entry name" value="REC"/>
    <property type="match status" value="1"/>
</dbReference>
<dbReference type="Pfam" id="PF02954">
    <property type="entry name" value="HTH_8"/>
    <property type="match status" value="1"/>
</dbReference>
<proteinExistence type="predicted"/>
<dbReference type="InterPro" id="IPR011006">
    <property type="entry name" value="CheY-like_superfamily"/>
</dbReference>
<keyword evidence="6" id="KW-0238">DNA-binding</keyword>
<name>A0A4P7XHS2_9ALTE</name>
<evidence type="ECO:0000256" key="8">
    <source>
        <dbReference type="PROSITE-ProRule" id="PRU00169"/>
    </source>
</evidence>
<feature type="domain" description="Sigma-54 factor interaction" evidence="9">
    <location>
        <begin position="129"/>
        <end position="358"/>
    </location>
</feature>
<feature type="domain" description="Response regulatory" evidence="10">
    <location>
        <begin position="5"/>
        <end position="119"/>
    </location>
</feature>
<dbReference type="GO" id="GO:0005524">
    <property type="term" value="F:ATP binding"/>
    <property type="evidence" value="ECO:0007669"/>
    <property type="project" value="UniProtKB-KW"/>
</dbReference>
<dbReference type="InterPro" id="IPR001789">
    <property type="entry name" value="Sig_transdc_resp-reg_receiver"/>
</dbReference>
<dbReference type="OrthoDB" id="9804019at2"/>
<dbReference type="InterPro" id="IPR009057">
    <property type="entry name" value="Homeodomain-like_sf"/>
</dbReference>
<dbReference type="SUPFAM" id="SSF52172">
    <property type="entry name" value="CheY-like"/>
    <property type="match status" value="1"/>
</dbReference>
<protein>
    <submittedName>
        <fullName evidence="11">Sigma-54-dependent Fis family transcriptional regulator</fullName>
    </submittedName>
</protein>
<dbReference type="PRINTS" id="PR01590">
    <property type="entry name" value="HTHFIS"/>
</dbReference>
<dbReference type="InterPro" id="IPR002197">
    <property type="entry name" value="HTH_Fis"/>
</dbReference>
<dbReference type="AlphaFoldDB" id="A0A4P7XHS2"/>
<dbReference type="SMART" id="SM00382">
    <property type="entry name" value="AAA"/>
    <property type="match status" value="1"/>
</dbReference>
<dbReference type="Proteomes" id="UP000298049">
    <property type="component" value="Chromosome"/>
</dbReference>
<dbReference type="FunFam" id="3.40.50.300:FF:000006">
    <property type="entry name" value="DNA-binding transcriptional regulator NtrC"/>
    <property type="match status" value="1"/>
</dbReference>
<evidence type="ECO:0000313" key="11">
    <source>
        <dbReference type="EMBL" id="QCF26325.1"/>
    </source>
</evidence>
<dbReference type="InterPro" id="IPR025944">
    <property type="entry name" value="Sigma_54_int_dom_CS"/>
</dbReference>
<dbReference type="Pfam" id="PF00072">
    <property type="entry name" value="Response_reg"/>
    <property type="match status" value="1"/>
</dbReference>
<dbReference type="InterPro" id="IPR025943">
    <property type="entry name" value="Sigma_54_int_dom_ATP-bd_2"/>
</dbReference>
<organism evidence="11 12">
    <name type="scientific">Hydrocarboniclastica marina</name>
    <dbReference type="NCBI Taxonomy" id="2259620"/>
    <lineage>
        <taxon>Bacteria</taxon>
        <taxon>Pseudomonadati</taxon>
        <taxon>Pseudomonadota</taxon>
        <taxon>Gammaproteobacteria</taxon>
        <taxon>Alteromonadales</taxon>
        <taxon>Alteromonadaceae</taxon>
        <taxon>Hydrocarboniclastica</taxon>
    </lineage>
</organism>
<evidence type="ECO:0000256" key="7">
    <source>
        <dbReference type="ARBA" id="ARBA00023163"/>
    </source>
</evidence>
<evidence type="ECO:0000256" key="6">
    <source>
        <dbReference type="ARBA" id="ARBA00023125"/>
    </source>
</evidence>
<keyword evidence="4" id="KW-0902">Two-component regulatory system</keyword>
<dbReference type="Gene3D" id="1.10.8.60">
    <property type="match status" value="1"/>
</dbReference>
<evidence type="ECO:0000256" key="4">
    <source>
        <dbReference type="ARBA" id="ARBA00023012"/>
    </source>
</evidence>
<dbReference type="PROSITE" id="PS00676">
    <property type="entry name" value="SIGMA54_INTERACT_2"/>
    <property type="match status" value="1"/>
</dbReference>
<keyword evidence="7" id="KW-0804">Transcription</keyword>
<dbReference type="Pfam" id="PF25601">
    <property type="entry name" value="AAA_lid_14"/>
    <property type="match status" value="1"/>
</dbReference>
<dbReference type="InterPro" id="IPR058031">
    <property type="entry name" value="AAA_lid_NorR"/>
</dbReference>
<sequence>MAKFKILIVEDDADLRDALVTTLEVAGHKVLEAGSGEDALVSLGRETVDLVVSDVNMPGISGHQLMAQVHAQHPGVPVMLMTAYGQIDHAVAAIQGGAVDYLVKPFEPRLLLEAIDKSVSGGGRRVDEPVAEDPLSQRLFQLAKKVAASDSTVMICGESGTGKEVLAQYIHRHSPRADGPFVAINCAAIPENMLEAVLFGHEKGAFTGAHASAPGKFEQANGGTILLDEISEMEIGLQAKILRVLQEREVERVGGRKTLKLDVRVLATTNRDLREHVQNGRFREDLYYRLSVFPLQWQPLRVRRGDILPMAEHLLRNHSRKMKLSGIKFEASARDALLRHNWPGNVRELDNAIQRALILQQGQRITADDLCLDAPLGMGSPFSAKVTEPTPMNAIPAYAPEDDQQFAPEPSKREEGLHLNESDQSLGRDLRQHEFQIIIDTLRLERGKRKQAAEKLGISPRTLRYKLAQMRDCGIDVDLELTA</sequence>